<reference evidence="2" key="1">
    <citation type="submission" date="2018-06" db="EMBL/GenBank/DDBJ databases">
        <authorList>
            <person name="Zhirakovskaya E."/>
        </authorList>
    </citation>
    <scope>NUCLEOTIDE SEQUENCE</scope>
</reference>
<name>A0A3B0QQU9_9ZZZZ</name>
<organism evidence="2">
    <name type="scientific">hydrothermal vent metagenome</name>
    <dbReference type="NCBI Taxonomy" id="652676"/>
    <lineage>
        <taxon>unclassified sequences</taxon>
        <taxon>metagenomes</taxon>
        <taxon>ecological metagenomes</taxon>
    </lineage>
</organism>
<feature type="domain" description="4Fe-4S ferredoxin-type" evidence="1">
    <location>
        <begin position="146"/>
        <end position="175"/>
    </location>
</feature>
<accession>A0A3B0QQU9</accession>
<dbReference type="PANTHER" id="PTHR42827">
    <property type="entry name" value="IRON-SULFUR CLUSTER-BINDING PROTEIN-RELATED"/>
    <property type="match status" value="1"/>
</dbReference>
<dbReference type="SUPFAM" id="SSF54862">
    <property type="entry name" value="4Fe-4S ferredoxins"/>
    <property type="match status" value="1"/>
</dbReference>
<dbReference type="AlphaFoldDB" id="A0A3B0QQU9"/>
<dbReference type="PROSITE" id="PS51379">
    <property type="entry name" value="4FE4S_FER_2"/>
    <property type="match status" value="1"/>
</dbReference>
<evidence type="ECO:0000259" key="1">
    <source>
        <dbReference type="PROSITE" id="PS51379"/>
    </source>
</evidence>
<dbReference type="Pfam" id="PF00037">
    <property type="entry name" value="Fer4"/>
    <property type="match status" value="1"/>
</dbReference>
<protein>
    <recommendedName>
        <fullName evidence="1">4Fe-4S ferredoxin-type domain-containing protein</fullName>
    </recommendedName>
</protein>
<dbReference type="EMBL" id="UOEA01000020">
    <property type="protein sequence ID" value="VAV82489.1"/>
    <property type="molecule type" value="Genomic_DNA"/>
</dbReference>
<dbReference type="InterPro" id="IPR017900">
    <property type="entry name" value="4Fe4S_Fe_S_CS"/>
</dbReference>
<evidence type="ECO:0000313" key="2">
    <source>
        <dbReference type="EMBL" id="VAV82489.1"/>
    </source>
</evidence>
<sequence length="277" mass="31377">MNDLKTIKFSDIRSLFPEDEWDVGFLTKEQLKICAYSPIKGKAQEYGADYTNNIHFLTVVNSVVLVRSSPDSWDYTLYKEADEILKRAGLQDWLPIYTNFKQAAVTSGLGVRAKNSLIYSNKFGFDMKICVIGFNGEITEPPVAAENTTAFWDKCEGCSDCRQACPVGAINNGQEPYWLDSSKCDDYMAFGDDPRIPSIKKFWHKNIHPEVLQQVVDNMKSCTTIERELSFDANGYSLDMLEGVLKDGKAIPIPFCRECQVQARCSKWGGQFPYDEM</sequence>
<proteinExistence type="predicted"/>
<dbReference type="Gene3D" id="3.30.70.20">
    <property type="match status" value="1"/>
</dbReference>
<dbReference type="PANTHER" id="PTHR42827:SF1">
    <property type="entry name" value="IRON-SULFUR CLUSTER-BINDING PROTEIN"/>
    <property type="match status" value="1"/>
</dbReference>
<dbReference type="InterPro" id="IPR017896">
    <property type="entry name" value="4Fe4S_Fe-S-bd"/>
</dbReference>
<dbReference type="PROSITE" id="PS00198">
    <property type="entry name" value="4FE4S_FER_1"/>
    <property type="match status" value="1"/>
</dbReference>
<gene>
    <name evidence="2" type="ORF">MNBD_DELTA01-1156</name>
</gene>